<sequence length="128" mass="14290">MNDLEAALPGESQRWPRTTECMLGDLNSNLVVPWRQHSEPYNHPCRNKFWRFTANMTSTITTGGTGGCKDNGGGGKDKSGRGKREIMDEEDYNVHIPKTLSIVLSHVVEVQCLNLVSFYTTFSPALET</sequence>
<comment type="caution">
    <text evidence="2">The sequence shown here is derived from an EMBL/GenBank/DDBJ whole genome shotgun (WGS) entry which is preliminary data.</text>
</comment>
<keyword evidence="3" id="KW-1185">Reference proteome</keyword>
<feature type="compositionally biased region" description="Basic and acidic residues" evidence="1">
    <location>
        <begin position="75"/>
        <end position="86"/>
    </location>
</feature>
<protein>
    <submittedName>
        <fullName evidence="2">Uncharacterized protein</fullName>
    </submittedName>
</protein>
<reference evidence="2 3" key="1">
    <citation type="submission" date="2019-05" db="EMBL/GenBank/DDBJ databases">
        <title>Another draft genome of Portunus trituberculatus and its Hox gene families provides insights of decapod evolution.</title>
        <authorList>
            <person name="Jeong J.-H."/>
            <person name="Song I."/>
            <person name="Kim S."/>
            <person name="Choi T."/>
            <person name="Kim D."/>
            <person name="Ryu S."/>
            <person name="Kim W."/>
        </authorList>
    </citation>
    <scope>NUCLEOTIDE SEQUENCE [LARGE SCALE GENOMIC DNA]</scope>
    <source>
        <tissue evidence="2">Muscle</tissue>
    </source>
</reference>
<dbReference type="AlphaFoldDB" id="A0A5B7EBC0"/>
<feature type="region of interest" description="Disordered" evidence="1">
    <location>
        <begin position="61"/>
        <end position="86"/>
    </location>
</feature>
<name>A0A5B7EBC0_PORTR</name>
<proteinExistence type="predicted"/>
<accession>A0A5B7EBC0</accession>
<evidence type="ECO:0000313" key="3">
    <source>
        <dbReference type="Proteomes" id="UP000324222"/>
    </source>
</evidence>
<evidence type="ECO:0000313" key="2">
    <source>
        <dbReference type="EMBL" id="MPC30466.1"/>
    </source>
</evidence>
<dbReference type="Proteomes" id="UP000324222">
    <property type="component" value="Unassembled WGS sequence"/>
</dbReference>
<gene>
    <name evidence="2" type="ORF">E2C01_023732</name>
</gene>
<feature type="compositionally biased region" description="Gly residues" evidence="1">
    <location>
        <begin position="63"/>
        <end position="74"/>
    </location>
</feature>
<organism evidence="2 3">
    <name type="scientific">Portunus trituberculatus</name>
    <name type="common">Swimming crab</name>
    <name type="synonym">Neptunus trituberculatus</name>
    <dbReference type="NCBI Taxonomy" id="210409"/>
    <lineage>
        <taxon>Eukaryota</taxon>
        <taxon>Metazoa</taxon>
        <taxon>Ecdysozoa</taxon>
        <taxon>Arthropoda</taxon>
        <taxon>Crustacea</taxon>
        <taxon>Multicrustacea</taxon>
        <taxon>Malacostraca</taxon>
        <taxon>Eumalacostraca</taxon>
        <taxon>Eucarida</taxon>
        <taxon>Decapoda</taxon>
        <taxon>Pleocyemata</taxon>
        <taxon>Brachyura</taxon>
        <taxon>Eubrachyura</taxon>
        <taxon>Portunoidea</taxon>
        <taxon>Portunidae</taxon>
        <taxon>Portuninae</taxon>
        <taxon>Portunus</taxon>
    </lineage>
</organism>
<evidence type="ECO:0000256" key="1">
    <source>
        <dbReference type="SAM" id="MobiDB-lite"/>
    </source>
</evidence>
<dbReference type="EMBL" id="VSRR010002261">
    <property type="protein sequence ID" value="MPC30466.1"/>
    <property type="molecule type" value="Genomic_DNA"/>
</dbReference>